<evidence type="ECO:0000256" key="4">
    <source>
        <dbReference type="ARBA" id="ARBA00022898"/>
    </source>
</evidence>
<keyword evidence="2 6" id="KW-0032">Aminotransferase</keyword>
<dbReference type="InterPro" id="IPR004839">
    <property type="entry name" value="Aminotransferase_I/II_large"/>
</dbReference>
<dbReference type="InterPro" id="IPR015422">
    <property type="entry name" value="PyrdxlP-dep_Trfase_small"/>
</dbReference>
<dbReference type="EC" id="2.6.1.39" evidence="6"/>
<dbReference type="Gene3D" id="3.90.1150.10">
    <property type="entry name" value="Aspartate Aminotransferase, domain 1"/>
    <property type="match status" value="1"/>
</dbReference>
<comment type="caution">
    <text evidence="6">The sequence shown here is derived from an EMBL/GenBank/DDBJ whole genome shotgun (WGS) entry which is preliminary data.</text>
</comment>
<dbReference type="InterPro" id="IPR015424">
    <property type="entry name" value="PyrdxlP-dep_Trfase"/>
</dbReference>
<comment type="cofactor">
    <cofactor evidence="1">
        <name>pyridoxal 5'-phosphate</name>
        <dbReference type="ChEBI" id="CHEBI:597326"/>
    </cofactor>
</comment>
<feature type="domain" description="Aminotransferase class I/classII large" evidence="5">
    <location>
        <begin position="10"/>
        <end position="76"/>
    </location>
</feature>
<gene>
    <name evidence="6" type="primary">lysN_20</name>
    <name evidence="6" type="ORF">GALL_505220</name>
</gene>
<keyword evidence="4" id="KW-0663">Pyridoxal phosphate</keyword>
<dbReference type="InterPro" id="IPR050859">
    <property type="entry name" value="Class-I_PLP-dep_aminotransf"/>
</dbReference>
<evidence type="ECO:0000256" key="1">
    <source>
        <dbReference type="ARBA" id="ARBA00001933"/>
    </source>
</evidence>
<sequence length="98" mass="10377">MPDTVHWDVPQGGMFIWLRLPEGADATALLPQALQRKVAYVPGVPFYACGTPPRGTLRLSYATATPEQIDTAIAHLGAVFASASTSSANRHESAVLAT</sequence>
<dbReference type="EMBL" id="MLJW01005635">
    <property type="protein sequence ID" value="OIQ67895.1"/>
    <property type="molecule type" value="Genomic_DNA"/>
</dbReference>
<evidence type="ECO:0000256" key="2">
    <source>
        <dbReference type="ARBA" id="ARBA00022576"/>
    </source>
</evidence>
<accession>A0A1J5PJD5</accession>
<evidence type="ECO:0000256" key="3">
    <source>
        <dbReference type="ARBA" id="ARBA00022679"/>
    </source>
</evidence>
<dbReference type="GO" id="GO:0030170">
    <property type="term" value="F:pyridoxal phosphate binding"/>
    <property type="evidence" value="ECO:0007669"/>
    <property type="project" value="InterPro"/>
</dbReference>
<dbReference type="PANTHER" id="PTHR42790:SF19">
    <property type="entry name" value="KYNURENINE_ALPHA-AMINOADIPATE AMINOTRANSFERASE, MITOCHONDRIAL"/>
    <property type="match status" value="1"/>
</dbReference>
<dbReference type="SUPFAM" id="SSF53383">
    <property type="entry name" value="PLP-dependent transferases"/>
    <property type="match status" value="1"/>
</dbReference>
<dbReference type="GO" id="GO:1901605">
    <property type="term" value="P:alpha-amino acid metabolic process"/>
    <property type="evidence" value="ECO:0007669"/>
    <property type="project" value="TreeGrafter"/>
</dbReference>
<keyword evidence="3 6" id="KW-0808">Transferase</keyword>
<name>A0A1J5PJD5_9ZZZZ</name>
<dbReference type="PANTHER" id="PTHR42790">
    <property type="entry name" value="AMINOTRANSFERASE"/>
    <property type="match status" value="1"/>
</dbReference>
<dbReference type="GO" id="GO:0047536">
    <property type="term" value="F:2-aminoadipate transaminase activity"/>
    <property type="evidence" value="ECO:0007669"/>
    <property type="project" value="UniProtKB-EC"/>
</dbReference>
<protein>
    <submittedName>
        <fullName evidence="6">2-aminoadipate transaminase</fullName>
        <ecNumber evidence="6">2.6.1.39</ecNumber>
    </submittedName>
</protein>
<evidence type="ECO:0000259" key="5">
    <source>
        <dbReference type="Pfam" id="PF00155"/>
    </source>
</evidence>
<proteinExistence type="predicted"/>
<reference evidence="6" key="1">
    <citation type="submission" date="2016-10" db="EMBL/GenBank/DDBJ databases">
        <title>Sequence of Gallionella enrichment culture.</title>
        <authorList>
            <person name="Poehlein A."/>
            <person name="Muehling M."/>
            <person name="Daniel R."/>
        </authorList>
    </citation>
    <scope>NUCLEOTIDE SEQUENCE</scope>
</reference>
<dbReference type="AlphaFoldDB" id="A0A1J5PJD5"/>
<evidence type="ECO:0000313" key="6">
    <source>
        <dbReference type="EMBL" id="OIQ67895.1"/>
    </source>
</evidence>
<dbReference type="Pfam" id="PF00155">
    <property type="entry name" value="Aminotran_1_2"/>
    <property type="match status" value="1"/>
</dbReference>
<organism evidence="6">
    <name type="scientific">mine drainage metagenome</name>
    <dbReference type="NCBI Taxonomy" id="410659"/>
    <lineage>
        <taxon>unclassified sequences</taxon>
        <taxon>metagenomes</taxon>
        <taxon>ecological metagenomes</taxon>
    </lineage>
</organism>